<dbReference type="Proteomes" id="UP000319342">
    <property type="component" value="Chromosome"/>
</dbReference>
<keyword evidence="5" id="KW-0133">Cell shape</keyword>
<dbReference type="RefSeq" id="WP_145185647.1">
    <property type="nucleotide sequence ID" value="NZ_CP036290.1"/>
</dbReference>
<feature type="domain" description="Mur ligase N-terminal catalytic" evidence="9">
    <location>
        <begin position="11"/>
        <end position="109"/>
    </location>
</feature>
<dbReference type="Gene3D" id="3.90.190.20">
    <property type="entry name" value="Mur ligase, C-terminal domain"/>
    <property type="match status" value="1"/>
</dbReference>
<dbReference type="InterPro" id="IPR004101">
    <property type="entry name" value="Mur_ligase_C"/>
</dbReference>
<keyword evidence="8" id="KW-0961">Cell wall biogenesis/degradation</keyword>
<evidence type="ECO:0000256" key="8">
    <source>
        <dbReference type="ARBA" id="ARBA00023316"/>
    </source>
</evidence>
<dbReference type="GO" id="GO:0008763">
    <property type="term" value="F:UDP-N-acetylmuramate-L-alanine ligase activity"/>
    <property type="evidence" value="ECO:0007669"/>
    <property type="project" value="UniProtKB-EC"/>
</dbReference>
<evidence type="ECO:0000256" key="6">
    <source>
        <dbReference type="ARBA" id="ARBA00022984"/>
    </source>
</evidence>
<dbReference type="GO" id="GO:0009252">
    <property type="term" value="P:peptidoglycan biosynthetic process"/>
    <property type="evidence" value="ECO:0007669"/>
    <property type="project" value="UniProtKB-KW"/>
</dbReference>
<evidence type="ECO:0000313" key="13">
    <source>
        <dbReference type="Proteomes" id="UP000319342"/>
    </source>
</evidence>
<dbReference type="AlphaFoldDB" id="A0A518CYK9"/>
<evidence type="ECO:0000313" key="12">
    <source>
        <dbReference type="EMBL" id="QDU84319.1"/>
    </source>
</evidence>
<evidence type="ECO:0000256" key="1">
    <source>
        <dbReference type="ARBA" id="ARBA00022598"/>
    </source>
</evidence>
<protein>
    <submittedName>
        <fullName evidence="12">UDP-N-acetylmuramate--L-alanine ligase MurC</fullName>
        <ecNumber evidence="12">6.3.2.8</ecNumber>
    </submittedName>
</protein>
<evidence type="ECO:0000256" key="5">
    <source>
        <dbReference type="ARBA" id="ARBA00022960"/>
    </source>
</evidence>
<dbReference type="InterPro" id="IPR000713">
    <property type="entry name" value="Mur_ligase_N"/>
</dbReference>
<dbReference type="GO" id="GO:0051301">
    <property type="term" value="P:cell division"/>
    <property type="evidence" value="ECO:0007669"/>
    <property type="project" value="UniProtKB-KW"/>
</dbReference>
<dbReference type="SUPFAM" id="SSF51984">
    <property type="entry name" value="MurCD N-terminal domain"/>
    <property type="match status" value="1"/>
</dbReference>
<organism evidence="12 13">
    <name type="scientific">Rohdeia mirabilis</name>
    <dbReference type="NCBI Taxonomy" id="2528008"/>
    <lineage>
        <taxon>Bacteria</taxon>
        <taxon>Pseudomonadati</taxon>
        <taxon>Planctomycetota</taxon>
        <taxon>Planctomycetia</taxon>
        <taxon>Planctomycetia incertae sedis</taxon>
        <taxon>Rohdeia</taxon>
    </lineage>
</organism>
<dbReference type="GO" id="GO:0005524">
    <property type="term" value="F:ATP binding"/>
    <property type="evidence" value="ECO:0007669"/>
    <property type="project" value="UniProtKB-KW"/>
</dbReference>
<dbReference type="PANTHER" id="PTHR43445">
    <property type="entry name" value="UDP-N-ACETYLMURAMATE--L-ALANINE LIGASE-RELATED"/>
    <property type="match status" value="1"/>
</dbReference>
<dbReference type="Gene3D" id="3.40.1190.10">
    <property type="entry name" value="Mur-like, catalytic domain"/>
    <property type="match status" value="1"/>
</dbReference>
<dbReference type="InterPro" id="IPR036565">
    <property type="entry name" value="Mur-like_cat_sf"/>
</dbReference>
<keyword evidence="4" id="KW-0067">ATP-binding</keyword>
<keyword evidence="3" id="KW-0547">Nucleotide-binding</keyword>
<dbReference type="SUPFAM" id="SSF53623">
    <property type="entry name" value="MurD-like peptide ligases, catalytic domain"/>
    <property type="match status" value="1"/>
</dbReference>
<gene>
    <name evidence="12" type="primary">murC</name>
    <name evidence="12" type="ORF">Pla163_14260</name>
</gene>
<dbReference type="GO" id="GO:0008360">
    <property type="term" value="P:regulation of cell shape"/>
    <property type="evidence" value="ECO:0007669"/>
    <property type="project" value="UniProtKB-KW"/>
</dbReference>
<evidence type="ECO:0000259" key="9">
    <source>
        <dbReference type="Pfam" id="PF01225"/>
    </source>
</evidence>
<keyword evidence="6" id="KW-0573">Peptidoglycan synthesis</keyword>
<dbReference type="EC" id="6.3.2.8" evidence="12"/>
<dbReference type="EMBL" id="CP036290">
    <property type="protein sequence ID" value="QDU84319.1"/>
    <property type="molecule type" value="Genomic_DNA"/>
</dbReference>
<evidence type="ECO:0000259" key="10">
    <source>
        <dbReference type="Pfam" id="PF02875"/>
    </source>
</evidence>
<keyword evidence="2" id="KW-0132">Cell division</keyword>
<proteinExistence type="predicted"/>
<dbReference type="InterPro" id="IPR036615">
    <property type="entry name" value="Mur_ligase_C_dom_sf"/>
</dbReference>
<dbReference type="OrthoDB" id="9804126at2"/>
<keyword evidence="7" id="KW-0131">Cell cycle</keyword>
<evidence type="ECO:0000256" key="3">
    <source>
        <dbReference type="ARBA" id="ARBA00022741"/>
    </source>
</evidence>
<dbReference type="Pfam" id="PF01225">
    <property type="entry name" value="Mur_ligase"/>
    <property type="match status" value="1"/>
</dbReference>
<evidence type="ECO:0000256" key="4">
    <source>
        <dbReference type="ARBA" id="ARBA00022840"/>
    </source>
</evidence>
<sequence>MELVPNLPASVHLLGLGGAGVSGAARLLVGRGHHVSGHDRVRSPFVDGLEGLGVDVRLGPSTAAALPAGAQAVVRSAAVGDDDPQVRAARERGIPVLKYAAILPRLARPERTLAVCGTHGKTSTTWLLLNALEGASEPDGPLPGALVGGTDMVRGVNALLPDARGWFAVEACEYDRSFLALEPFGSIVTNVEADHLDCYGDLAGVVKGFARFARQVDPDGLMVVGPDVPAAVEHAARCAVWRVGRELEVRVDTTHVHGARICVRGPGFVLQDVQLAVHGRALGLDAALAAALALGVLPIDRRAAAAERVARSLGSYRGAARRFEHWGHYDGRDLVHDYAHHPTELDATFEAARSAFPGRPIEVLFQPHQHSRTAHLFDAFVDALATCERVVLTDVYGARTHVDGEHFAGSQDLAQALVGRGVAAEYEPELAASARRFAAGLAPRAVALVLGAGDVENVRDDLDRSLSVPLRVPSASAPR</sequence>
<keyword evidence="1 12" id="KW-0436">Ligase</keyword>
<dbReference type="Gene3D" id="3.40.50.720">
    <property type="entry name" value="NAD(P)-binding Rossmann-like Domain"/>
    <property type="match status" value="1"/>
</dbReference>
<keyword evidence="13" id="KW-1185">Reference proteome</keyword>
<dbReference type="Pfam" id="PF08245">
    <property type="entry name" value="Mur_ligase_M"/>
    <property type="match status" value="1"/>
</dbReference>
<accession>A0A518CYK9</accession>
<dbReference type="InterPro" id="IPR013221">
    <property type="entry name" value="Mur_ligase_cen"/>
</dbReference>
<evidence type="ECO:0000259" key="11">
    <source>
        <dbReference type="Pfam" id="PF08245"/>
    </source>
</evidence>
<evidence type="ECO:0000256" key="2">
    <source>
        <dbReference type="ARBA" id="ARBA00022618"/>
    </source>
</evidence>
<name>A0A518CYK9_9BACT</name>
<dbReference type="PANTHER" id="PTHR43445:SF3">
    <property type="entry name" value="UDP-N-ACETYLMURAMATE--L-ALANINE LIGASE"/>
    <property type="match status" value="1"/>
</dbReference>
<feature type="domain" description="Mur ligase C-terminal" evidence="10">
    <location>
        <begin position="321"/>
        <end position="453"/>
    </location>
</feature>
<dbReference type="Pfam" id="PF02875">
    <property type="entry name" value="Mur_ligase_C"/>
    <property type="match status" value="1"/>
</dbReference>
<feature type="domain" description="Mur ligase central" evidence="11">
    <location>
        <begin position="115"/>
        <end position="249"/>
    </location>
</feature>
<dbReference type="SUPFAM" id="SSF53244">
    <property type="entry name" value="MurD-like peptide ligases, peptide-binding domain"/>
    <property type="match status" value="1"/>
</dbReference>
<evidence type="ECO:0000256" key="7">
    <source>
        <dbReference type="ARBA" id="ARBA00023306"/>
    </source>
</evidence>
<reference evidence="12 13" key="1">
    <citation type="submission" date="2019-02" db="EMBL/GenBank/DDBJ databases">
        <title>Deep-cultivation of Planctomycetes and their phenomic and genomic characterization uncovers novel biology.</title>
        <authorList>
            <person name="Wiegand S."/>
            <person name="Jogler M."/>
            <person name="Boedeker C."/>
            <person name="Pinto D."/>
            <person name="Vollmers J."/>
            <person name="Rivas-Marin E."/>
            <person name="Kohn T."/>
            <person name="Peeters S.H."/>
            <person name="Heuer A."/>
            <person name="Rast P."/>
            <person name="Oberbeckmann S."/>
            <person name="Bunk B."/>
            <person name="Jeske O."/>
            <person name="Meyerdierks A."/>
            <person name="Storesund J.E."/>
            <person name="Kallscheuer N."/>
            <person name="Luecker S."/>
            <person name="Lage O.M."/>
            <person name="Pohl T."/>
            <person name="Merkel B.J."/>
            <person name="Hornburger P."/>
            <person name="Mueller R.-W."/>
            <person name="Bruemmer F."/>
            <person name="Labrenz M."/>
            <person name="Spormann A.M."/>
            <person name="Op den Camp H."/>
            <person name="Overmann J."/>
            <person name="Amann R."/>
            <person name="Jetten M.S.M."/>
            <person name="Mascher T."/>
            <person name="Medema M.H."/>
            <person name="Devos D.P."/>
            <person name="Kaster A.-K."/>
            <person name="Ovreas L."/>
            <person name="Rohde M."/>
            <person name="Galperin M.Y."/>
            <person name="Jogler C."/>
        </authorList>
    </citation>
    <scope>NUCLEOTIDE SEQUENCE [LARGE SCALE GENOMIC DNA]</scope>
    <source>
        <strain evidence="12 13">Pla163</strain>
    </source>
</reference>
<dbReference type="GO" id="GO:0071555">
    <property type="term" value="P:cell wall organization"/>
    <property type="evidence" value="ECO:0007669"/>
    <property type="project" value="UniProtKB-KW"/>
</dbReference>
<dbReference type="InterPro" id="IPR050061">
    <property type="entry name" value="MurCDEF_pg_biosynth"/>
</dbReference>